<reference evidence="1" key="1">
    <citation type="journal article" date="2014" name="Nat. Commun.">
        <title>The tobacco genome sequence and its comparison with those of tomato and potato.</title>
        <authorList>
            <person name="Sierro N."/>
            <person name="Battey J.N."/>
            <person name="Ouadi S."/>
            <person name="Bakaher N."/>
            <person name="Bovet L."/>
            <person name="Willig A."/>
            <person name="Goepfert S."/>
            <person name="Peitsch M.C."/>
            <person name="Ivanov N.V."/>
        </authorList>
    </citation>
    <scope>NUCLEOTIDE SEQUENCE [LARGE SCALE GENOMIC DNA]</scope>
</reference>
<dbReference type="Proteomes" id="UP000790787">
    <property type="component" value="Chromosome 22"/>
</dbReference>
<proteinExistence type="predicted"/>
<sequence length="875" mass="97023">MEVNRKPNSRDDPMSDAWSFGSNYHPSSQSRKISVGIVIDSVAKCRTQKAKQAENHAHVAALKTSNKGTSAENGGTTVARNKRNFTNDRKKKEIGSTSATREPTEQQISPWISTKTLHHESTLEPVTPAEKPSIVQGVVEMSNRSNRVEVKENAAVEEMPEKEVKGKNAKPENAGSETLRLKLWEILGNVSSQNKQCPNSPVLEQDANASHPKHKDTGYHVDEPRQNSDTIESDTQSHEYAIRRPVTRSLARKRAPAKLKSYSRKRPPACKEDGLEKNPFLSKDRWSRTLCDAGTDSSLMENGRRGKRKSHQMDASKICKQNNVMKGEDASNSHKRVLLAEKFVFPGVAAGNGTTLFEEKKDEMDQPNADNLESPVVEMTEQLRNLQELVDQHGDSADKSKRKALDSDSDEQIPTLAMKTPSRKSFPGFAPRSDQGQPHGNVHEHITSKTEGISNVKSSDSGGRSFPGFAPRSNLGQPHGDVHEHITSKTEGISNVKSSDSGRKSFPGFALRSNLGQPPGDVHEHITSKTEGISNVKRFGPGRKSFPEFAPRSNLGQPHGDVHEHITSKTEGICKVKSFDGLKREYKSNALDESSDDAGKLGSSPFSESRPIKEEDTQLRFSRPSSMESDAEGSEDSSNIQGGIQTQLSPEIGNTKEQEAPRPNKRLFNKDDANLSGVNLAAASSKGIDCRKLERYLAQNEEDALTSAMTLFAISLEKVRSKMKSVTNQRSAEILESVAENIHTQLQNAEFQIKADMGKITSLNKSKRKHVEEVLQEKQQHLNAIYERFKEEVNQHLQDCKSTLESLEAHEVEVKATVEKRKASSRKLLLEAEEAIETQLDYAERRINSIHHVAREKMCQLKLVVAECLKEGVLG</sequence>
<organism evidence="1 2">
    <name type="scientific">Nicotiana tabacum</name>
    <name type="common">Common tobacco</name>
    <dbReference type="NCBI Taxonomy" id="4097"/>
    <lineage>
        <taxon>Eukaryota</taxon>
        <taxon>Viridiplantae</taxon>
        <taxon>Streptophyta</taxon>
        <taxon>Embryophyta</taxon>
        <taxon>Tracheophyta</taxon>
        <taxon>Spermatophyta</taxon>
        <taxon>Magnoliopsida</taxon>
        <taxon>eudicotyledons</taxon>
        <taxon>Gunneridae</taxon>
        <taxon>Pentapetalae</taxon>
        <taxon>asterids</taxon>
        <taxon>lamiids</taxon>
        <taxon>Solanales</taxon>
        <taxon>Solanaceae</taxon>
        <taxon>Nicotianoideae</taxon>
        <taxon>Nicotianeae</taxon>
        <taxon>Nicotiana</taxon>
    </lineage>
</organism>
<keyword evidence="1" id="KW-1185">Reference proteome</keyword>
<reference evidence="2" key="2">
    <citation type="submission" date="2025-08" db="UniProtKB">
        <authorList>
            <consortium name="RefSeq"/>
        </authorList>
    </citation>
    <scope>IDENTIFICATION</scope>
    <source>
        <tissue evidence="2">Leaf</tissue>
    </source>
</reference>
<accession>A0AC58TU12</accession>
<name>A0AC58TU12_TOBAC</name>
<evidence type="ECO:0000313" key="1">
    <source>
        <dbReference type="Proteomes" id="UP000790787"/>
    </source>
</evidence>
<evidence type="ECO:0000313" key="2">
    <source>
        <dbReference type="RefSeq" id="XP_075100699.1"/>
    </source>
</evidence>
<gene>
    <name evidence="2" type="primary">LOC107776280</name>
</gene>
<dbReference type="RefSeq" id="XP_075100699.1">
    <property type="nucleotide sequence ID" value="XM_075244598.1"/>
</dbReference>
<protein>
    <submittedName>
        <fullName evidence="2">Meiosis-specific protein ASY3-like isoform X2</fullName>
    </submittedName>
</protein>